<dbReference type="InterPro" id="IPR004089">
    <property type="entry name" value="MCPsignal_dom"/>
</dbReference>
<dbReference type="CDD" id="cd06225">
    <property type="entry name" value="HAMP"/>
    <property type="match status" value="1"/>
</dbReference>
<dbReference type="FunFam" id="1.10.287.950:FF:000001">
    <property type="entry name" value="Methyl-accepting chemotaxis sensory transducer"/>
    <property type="match status" value="1"/>
</dbReference>
<sequence>MRFNFRFNDSSLTRRVWAVMSVYGLALLLIMAASGWGLFQARSSLSNLHDERMMTAEQVNSLMQEFYDSRLNILLGFQHNPQSELYSLHGHELSLHTSVVRKNEEAWKQHKQALESRDLDAREAELLKTLDQHQNAWLAKAREAVVRLEASDFSPPSMQEFLVAGRTEGDALLKSLTALRQYQSVMADQAVAAAEQRFEAAVVAFGLILLLVVLPGMMLMLYTMRRLSRGFRRAVRSAQAIAAGDLAYMDHDDAGDEIGKLITQMRHMRDNLNSLIGRIVAGSDSIAQAADTVAAGTQDLSARTEQQAAALEQTSAATEELNSTVHQNADNASEVDRMAIATSQMAERGGTVTDNAVKTMETIRQASEKIGDIVNIIDGIAFQTNILALNAAVEAARAGEAGKGFAVVASEVRALAQRSAGAAHEIKHVIQESVDGIRNGSEQVSQVGVAMGEIVESFRHMTALIGEIASASKEQAIGLRQINEAVNHMDGTTQRNAMLVESTLRTSELLQSQAADFRALVSTFRLSAELAAPFHADEPRVFDSPAIALGR</sequence>
<dbReference type="GO" id="GO:0007165">
    <property type="term" value="P:signal transduction"/>
    <property type="evidence" value="ECO:0007669"/>
    <property type="project" value="UniProtKB-KW"/>
</dbReference>
<evidence type="ECO:0000256" key="3">
    <source>
        <dbReference type="ARBA" id="ARBA00029447"/>
    </source>
</evidence>
<comment type="caution">
    <text evidence="8">The sequence shown here is derived from an EMBL/GenBank/DDBJ whole genome shotgun (WGS) entry which is preliminary data.</text>
</comment>
<evidence type="ECO:0000256" key="5">
    <source>
        <dbReference type="SAM" id="Phobius"/>
    </source>
</evidence>
<dbReference type="PRINTS" id="PR00260">
    <property type="entry name" value="CHEMTRNSDUCR"/>
</dbReference>
<dbReference type="AlphaFoldDB" id="A0A853G239"/>
<dbReference type="SMART" id="SM00304">
    <property type="entry name" value="HAMP"/>
    <property type="match status" value="1"/>
</dbReference>
<keyword evidence="5" id="KW-1133">Transmembrane helix</keyword>
<evidence type="ECO:0000259" key="6">
    <source>
        <dbReference type="PROSITE" id="PS50111"/>
    </source>
</evidence>
<dbReference type="Gene3D" id="1.10.287.950">
    <property type="entry name" value="Methyl-accepting chemotaxis protein"/>
    <property type="match status" value="1"/>
</dbReference>
<keyword evidence="5" id="KW-0812">Transmembrane</keyword>
<keyword evidence="5" id="KW-0472">Membrane</keyword>
<keyword evidence="4" id="KW-0807">Transducer</keyword>
<proteinExistence type="inferred from homology"/>
<feature type="transmembrane region" description="Helical" evidence="5">
    <location>
        <begin position="200"/>
        <end position="223"/>
    </location>
</feature>
<dbReference type="EMBL" id="JACCEM010000007">
    <property type="protein sequence ID" value="NYT50359.1"/>
    <property type="molecule type" value="Genomic_DNA"/>
</dbReference>
<evidence type="ECO:0000256" key="4">
    <source>
        <dbReference type="PROSITE-ProRule" id="PRU00284"/>
    </source>
</evidence>
<name>A0A853G239_9BURK</name>
<evidence type="ECO:0000256" key="1">
    <source>
        <dbReference type="ARBA" id="ARBA00004370"/>
    </source>
</evidence>
<comment type="subcellular location">
    <subcellularLocation>
        <location evidence="1">Membrane</location>
    </subcellularLocation>
</comment>
<feature type="transmembrane region" description="Helical" evidence="5">
    <location>
        <begin position="16"/>
        <end position="39"/>
    </location>
</feature>
<dbReference type="InterPro" id="IPR003660">
    <property type="entry name" value="HAMP_dom"/>
</dbReference>
<accession>A0A853G239</accession>
<reference evidence="8 9" key="1">
    <citation type="submission" date="2020-07" db="EMBL/GenBank/DDBJ databases">
        <title>Taxonomic revisions and descriptions of new bacterial species based on genomic comparisons in the high-G+C-content subgroup of the family Alcaligenaceae.</title>
        <authorList>
            <person name="Szabo A."/>
            <person name="Felfoldi T."/>
        </authorList>
    </citation>
    <scope>NUCLEOTIDE SEQUENCE [LARGE SCALE GENOMIC DNA]</scope>
    <source>
        <strain evidence="8 9">LMG 24012</strain>
    </source>
</reference>
<organism evidence="8 9">
    <name type="scientific">Parapusillimonas granuli</name>
    <dbReference type="NCBI Taxonomy" id="380911"/>
    <lineage>
        <taxon>Bacteria</taxon>
        <taxon>Pseudomonadati</taxon>
        <taxon>Pseudomonadota</taxon>
        <taxon>Betaproteobacteria</taxon>
        <taxon>Burkholderiales</taxon>
        <taxon>Alcaligenaceae</taxon>
        <taxon>Parapusillimonas</taxon>
    </lineage>
</organism>
<evidence type="ECO:0000313" key="8">
    <source>
        <dbReference type="EMBL" id="NYT50359.1"/>
    </source>
</evidence>
<dbReference type="Proteomes" id="UP000559809">
    <property type="component" value="Unassembled WGS sequence"/>
</dbReference>
<gene>
    <name evidence="8" type="ORF">H0A72_13660</name>
</gene>
<feature type="domain" description="Methyl-accepting transducer" evidence="6">
    <location>
        <begin position="282"/>
        <end position="511"/>
    </location>
</feature>
<evidence type="ECO:0000256" key="2">
    <source>
        <dbReference type="ARBA" id="ARBA00022481"/>
    </source>
</evidence>
<dbReference type="GO" id="GO:0005886">
    <property type="term" value="C:plasma membrane"/>
    <property type="evidence" value="ECO:0007669"/>
    <property type="project" value="TreeGrafter"/>
</dbReference>
<evidence type="ECO:0000259" key="7">
    <source>
        <dbReference type="PROSITE" id="PS50885"/>
    </source>
</evidence>
<keyword evidence="9" id="KW-1185">Reference proteome</keyword>
<dbReference type="Pfam" id="PF00015">
    <property type="entry name" value="MCPsignal"/>
    <property type="match status" value="1"/>
</dbReference>
<evidence type="ECO:0000313" key="9">
    <source>
        <dbReference type="Proteomes" id="UP000559809"/>
    </source>
</evidence>
<feature type="domain" description="HAMP" evidence="7">
    <location>
        <begin position="225"/>
        <end position="277"/>
    </location>
</feature>
<dbReference type="PANTHER" id="PTHR43531:SF14">
    <property type="entry name" value="METHYL-ACCEPTING CHEMOTAXIS PROTEIN I-RELATED"/>
    <property type="match status" value="1"/>
</dbReference>
<dbReference type="PROSITE" id="PS50885">
    <property type="entry name" value="HAMP"/>
    <property type="match status" value="1"/>
</dbReference>
<dbReference type="Pfam" id="PF00672">
    <property type="entry name" value="HAMP"/>
    <property type="match status" value="1"/>
</dbReference>
<dbReference type="InterPro" id="IPR051310">
    <property type="entry name" value="MCP_chemotaxis"/>
</dbReference>
<dbReference type="GO" id="GO:0004888">
    <property type="term" value="F:transmembrane signaling receptor activity"/>
    <property type="evidence" value="ECO:0007669"/>
    <property type="project" value="InterPro"/>
</dbReference>
<dbReference type="SUPFAM" id="SSF58104">
    <property type="entry name" value="Methyl-accepting chemotaxis protein (MCP) signaling domain"/>
    <property type="match status" value="1"/>
</dbReference>
<dbReference type="SMART" id="SM00283">
    <property type="entry name" value="MA"/>
    <property type="match status" value="1"/>
</dbReference>
<keyword evidence="2" id="KW-0488">Methylation</keyword>
<dbReference type="PROSITE" id="PS50111">
    <property type="entry name" value="CHEMOTAXIS_TRANSDUC_2"/>
    <property type="match status" value="1"/>
</dbReference>
<protein>
    <submittedName>
        <fullName evidence="8">HAMP domain-containing protein</fullName>
    </submittedName>
</protein>
<dbReference type="InterPro" id="IPR004090">
    <property type="entry name" value="Chemotax_Me-accpt_rcpt"/>
</dbReference>
<dbReference type="RefSeq" id="WP_180156221.1">
    <property type="nucleotide sequence ID" value="NZ_JACCEM010000007.1"/>
</dbReference>
<dbReference type="CDD" id="cd11386">
    <property type="entry name" value="MCP_signal"/>
    <property type="match status" value="1"/>
</dbReference>
<comment type="similarity">
    <text evidence="3">Belongs to the methyl-accepting chemotaxis (MCP) protein family.</text>
</comment>
<dbReference type="PANTHER" id="PTHR43531">
    <property type="entry name" value="PROTEIN ICFG"/>
    <property type="match status" value="1"/>
</dbReference>
<dbReference type="GO" id="GO:0006935">
    <property type="term" value="P:chemotaxis"/>
    <property type="evidence" value="ECO:0007669"/>
    <property type="project" value="InterPro"/>
</dbReference>